<keyword evidence="4" id="KW-1185">Reference proteome</keyword>
<evidence type="ECO:0000256" key="1">
    <source>
        <dbReference type="SAM" id="MobiDB-lite"/>
    </source>
</evidence>
<feature type="transmembrane region" description="Helical" evidence="2">
    <location>
        <begin position="740"/>
        <end position="763"/>
    </location>
</feature>
<keyword evidence="2" id="KW-0472">Membrane</keyword>
<dbReference type="EMBL" id="JBBHLL010000966">
    <property type="protein sequence ID" value="KAK7796901.1"/>
    <property type="molecule type" value="Genomic_DNA"/>
</dbReference>
<organism evidence="3 4">
    <name type="scientific">Myodes glareolus</name>
    <name type="common">Bank vole</name>
    <name type="synonym">Clethrionomys glareolus</name>
    <dbReference type="NCBI Taxonomy" id="447135"/>
    <lineage>
        <taxon>Eukaryota</taxon>
        <taxon>Metazoa</taxon>
        <taxon>Chordata</taxon>
        <taxon>Craniata</taxon>
        <taxon>Vertebrata</taxon>
        <taxon>Euteleostomi</taxon>
        <taxon>Mammalia</taxon>
        <taxon>Eutheria</taxon>
        <taxon>Euarchontoglires</taxon>
        <taxon>Glires</taxon>
        <taxon>Rodentia</taxon>
        <taxon>Myomorpha</taxon>
        <taxon>Muroidea</taxon>
        <taxon>Cricetidae</taxon>
        <taxon>Arvicolinae</taxon>
        <taxon>Myodes</taxon>
    </lineage>
</organism>
<feature type="compositionally biased region" description="Basic and acidic residues" evidence="1">
    <location>
        <begin position="316"/>
        <end position="335"/>
    </location>
</feature>
<proteinExistence type="predicted"/>
<evidence type="ECO:0000313" key="4">
    <source>
        <dbReference type="Proteomes" id="UP001488838"/>
    </source>
</evidence>
<sequence>MGNSLHIPLRPHKSSLSREHQYPRPVFCGRGFREACPAALPERFLRIRQSGMSTCGLEPLGSRHRGLMGSLQPICINSRKTKQSCSSMGTWDLGAQMTFNLGTLLSPELPLDVVQRQSHEAPSTRSDKSRGQEEHSKCLLSETYMLGFLLDLDSILQISLLSLLTENSIDPESVSSGSSITLFLSKKAISKAGGSGTISLSHHTGSLELGRLEHFCFQALPYTVVTQAKSYPVAIPIGNQEKPDNRLILFWNPKPKSQSLKRQSKIQNSDDEAGMAKSAGGKAPRVEGYDSVGHGWTQQHVGEALCGVGWSASQPEDLRENRKGENKTHTLKTEQKSSLGDPEPQNLHLDLQEEPPGSASEKQVFFSQLKLGQLGLKAVPLRETAHQEGTMTLWRGRLWALQLVDKGGWGCEAFLLLSACMKDFDLGARHGSCCLGSMRRPWQTMDCPSARACSARKLRGDCRALVGGGAEEPGFAKFRFSSVHKTPATFSVGVLEGTGSVNSELLAALLFNTASSLDTASTEEAGFWAKSSSSESSRITALQFDLHHLAQKLPEKQREIRNFPPPQMLFHSCHCVLSATHETSRKAQSYCVSPYLSQLLNALFQGCWQAFREGRGLPEFLIQSHSKGITSIIHILERASFWRLTEQLLQVQVCQGVHGSGSLEQVIIRSGAKEKRISKKASVLSVHSVIMPPSSWQRELIFARPKLEYEYRLATRCHIMPNFILVKSCCLSPSFGKLGLFRFLLLIIGVILFLLLYLFTTFFQFPLLKIKDKICSNSGSTGMYLVSRMKAFHLPSDVLHQLWVEELWAAFVIWFKEGECNPNSSCSWLTVLMLFCSSNLLFPGLLQKCRIQRTWERGELDPVGLRHGYQQVLA</sequence>
<protein>
    <submittedName>
        <fullName evidence="3">Uncharacterized protein</fullName>
    </submittedName>
</protein>
<evidence type="ECO:0000256" key="2">
    <source>
        <dbReference type="SAM" id="Phobius"/>
    </source>
</evidence>
<dbReference type="AlphaFoldDB" id="A0AAW0H2R4"/>
<reference evidence="3 4" key="1">
    <citation type="journal article" date="2023" name="bioRxiv">
        <title>Conserved and derived expression patterns and positive selection on dental genes reveal complex evolutionary context of ever-growing rodent molars.</title>
        <authorList>
            <person name="Calamari Z.T."/>
            <person name="Song A."/>
            <person name="Cohen E."/>
            <person name="Akter M."/>
            <person name="Roy R.D."/>
            <person name="Hallikas O."/>
            <person name="Christensen M.M."/>
            <person name="Li P."/>
            <person name="Marangoni P."/>
            <person name="Jernvall J."/>
            <person name="Klein O.D."/>
        </authorList>
    </citation>
    <scope>NUCLEOTIDE SEQUENCE [LARGE SCALE GENOMIC DNA]</scope>
    <source>
        <strain evidence="3">V071</strain>
    </source>
</reference>
<feature type="region of interest" description="Disordered" evidence="1">
    <location>
        <begin position="115"/>
        <end position="134"/>
    </location>
</feature>
<dbReference type="Proteomes" id="UP001488838">
    <property type="component" value="Unassembled WGS sequence"/>
</dbReference>
<name>A0AAW0H2R4_MYOGA</name>
<feature type="region of interest" description="Disordered" evidence="1">
    <location>
        <begin position="256"/>
        <end position="293"/>
    </location>
</feature>
<keyword evidence="2" id="KW-0812">Transmembrane</keyword>
<accession>A0AAW0H2R4</accession>
<evidence type="ECO:0000313" key="3">
    <source>
        <dbReference type="EMBL" id="KAK7796901.1"/>
    </source>
</evidence>
<comment type="caution">
    <text evidence="3">The sequence shown here is derived from an EMBL/GenBank/DDBJ whole genome shotgun (WGS) entry which is preliminary data.</text>
</comment>
<feature type="compositionally biased region" description="Polar residues" evidence="1">
    <location>
        <begin position="256"/>
        <end position="267"/>
    </location>
</feature>
<feature type="region of interest" description="Disordered" evidence="1">
    <location>
        <begin position="316"/>
        <end position="358"/>
    </location>
</feature>
<gene>
    <name evidence="3" type="ORF">U0070_008910</name>
</gene>
<feature type="compositionally biased region" description="Basic and acidic residues" evidence="1">
    <location>
        <begin position="125"/>
        <end position="134"/>
    </location>
</feature>
<feature type="non-terminal residue" evidence="3">
    <location>
        <position position="874"/>
    </location>
</feature>
<keyword evidence="2" id="KW-1133">Transmembrane helix</keyword>